<dbReference type="InterPro" id="IPR035906">
    <property type="entry name" value="MetI-like_sf"/>
</dbReference>
<gene>
    <name evidence="9" type="ORF">ABB05_05060</name>
</gene>
<dbReference type="CDD" id="cd06261">
    <property type="entry name" value="TM_PBP2"/>
    <property type="match status" value="1"/>
</dbReference>
<proteinExistence type="inferred from homology"/>
<dbReference type="PROSITE" id="PS50928">
    <property type="entry name" value="ABC_TM1"/>
    <property type="match status" value="1"/>
</dbReference>
<comment type="subcellular location">
    <subcellularLocation>
        <location evidence="1 7">Cell membrane</location>
        <topology evidence="1 7">Multi-pass membrane protein</topology>
    </subcellularLocation>
</comment>
<comment type="caution">
    <text evidence="9">The sequence shown here is derived from an EMBL/GenBank/DDBJ whole genome shotgun (WGS) entry which is preliminary data.</text>
</comment>
<evidence type="ECO:0000256" key="7">
    <source>
        <dbReference type="RuleBase" id="RU363032"/>
    </source>
</evidence>
<dbReference type="Pfam" id="PF00528">
    <property type="entry name" value="BPD_transp_1"/>
    <property type="match status" value="1"/>
</dbReference>
<dbReference type="OrthoDB" id="9810086at2"/>
<dbReference type="Gene3D" id="1.10.3720.10">
    <property type="entry name" value="MetI-like"/>
    <property type="match status" value="1"/>
</dbReference>
<evidence type="ECO:0000256" key="1">
    <source>
        <dbReference type="ARBA" id="ARBA00004651"/>
    </source>
</evidence>
<name>A0A178A2V0_9BACI</name>
<feature type="domain" description="ABC transmembrane type-1" evidence="8">
    <location>
        <begin position="76"/>
        <end position="276"/>
    </location>
</feature>
<feature type="transmembrane region" description="Helical" evidence="7">
    <location>
        <begin position="80"/>
        <end position="101"/>
    </location>
</feature>
<evidence type="ECO:0000256" key="4">
    <source>
        <dbReference type="ARBA" id="ARBA00022692"/>
    </source>
</evidence>
<dbReference type="STRING" id="217031.ABB05_05060"/>
<keyword evidence="5 7" id="KW-1133">Transmembrane helix</keyword>
<keyword evidence="2 7" id="KW-0813">Transport</keyword>
<feature type="transmembrane region" description="Helical" evidence="7">
    <location>
        <begin position="261"/>
        <end position="278"/>
    </location>
</feature>
<keyword evidence="10" id="KW-1185">Reference proteome</keyword>
<feature type="transmembrane region" description="Helical" evidence="7">
    <location>
        <begin position="113"/>
        <end position="133"/>
    </location>
</feature>
<reference evidence="9 10" key="1">
    <citation type="submission" date="2015-05" db="EMBL/GenBank/DDBJ databases">
        <title>Comparison of genome.</title>
        <authorList>
            <person name="Zheng Z."/>
            <person name="Sun M."/>
        </authorList>
    </citation>
    <scope>NUCLEOTIDE SEQUENCE [LARGE SCALE GENOMIC DNA]</scope>
    <source>
        <strain evidence="9 10">G25-74</strain>
    </source>
</reference>
<evidence type="ECO:0000313" key="9">
    <source>
        <dbReference type="EMBL" id="OAK74253.1"/>
    </source>
</evidence>
<keyword evidence="4 7" id="KW-0812">Transmembrane</keyword>
<dbReference type="GO" id="GO:0055085">
    <property type="term" value="P:transmembrane transport"/>
    <property type="evidence" value="ECO:0007669"/>
    <property type="project" value="InterPro"/>
</dbReference>
<evidence type="ECO:0000256" key="3">
    <source>
        <dbReference type="ARBA" id="ARBA00022475"/>
    </source>
</evidence>
<dbReference type="EMBL" id="LDJR01000027">
    <property type="protein sequence ID" value="OAK74253.1"/>
    <property type="molecule type" value="Genomic_DNA"/>
</dbReference>
<evidence type="ECO:0000259" key="8">
    <source>
        <dbReference type="PROSITE" id="PS50928"/>
    </source>
</evidence>
<dbReference type="PATRIC" id="fig|217031.6.peg.1094"/>
<dbReference type="PANTHER" id="PTHR43744">
    <property type="entry name" value="ABC TRANSPORTER PERMEASE PROTEIN MG189-RELATED-RELATED"/>
    <property type="match status" value="1"/>
</dbReference>
<dbReference type="PANTHER" id="PTHR43744:SF9">
    <property type="entry name" value="POLYGALACTURONAN_RHAMNOGALACTURONAN TRANSPORT SYSTEM PERMEASE PROTEIN YTCP"/>
    <property type="match status" value="1"/>
</dbReference>
<keyword evidence="3" id="KW-1003">Cell membrane</keyword>
<evidence type="ECO:0000313" key="10">
    <source>
        <dbReference type="Proteomes" id="UP000077881"/>
    </source>
</evidence>
<evidence type="ECO:0000256" key="2">
    <source>
        <dbReference type="ARBA" id="ARBA00022448"/>
    </source>
</evidence>
<comment type="similarity">
    <text evidence="7">Belongs to the binding-protein-dependent transport system permease family.</text>
</comment>
<accession>A0A178A2V0</accession>
<feature type="transmembrane region" description="Helical" evidence="7">
    <location>
        <begin position="12"/>
        <end position="36"/>
    </location>
</feature>
<evidence type="ECO:0000256" key="6">
    <source>
        <dbReference type="ARBA" id="ARBA00023136"/>
    </source>
</evidence>
<dbReference type="Proteomes" id="UP000077881">
    <property type="component" value="Unassembled WGS sequence"/>
</dbReference>
<evidence type="ECO:0000256" key="5">
    <source>
        <dbReference type="ARBA" id="ARBA00022989"/>
    </source>
</evidence>
<dbReference type="InterPro" id="IPR000515">
    <property type="entry name" value="MetI-like"/>
</dbReference>
<dbReference type="RefSeq" id="WP_057985035.1">
    <property type="nucleotide sequence ID" value="NZ_JAGGKH010000007.1"/>
</dbReference>
<feature type="transmembrane region" description="Helical" evidence="7">
    <location>
        <begin position="184"/>
        <end position="206"/>
    </location>
</feature>
<dbReference type="SUPFAM" id="SSF161098">
    <property type="entry name" value="MetI-like"/>
    <property type="match status" value="1"/>
</dbReference>
<dbReference type="AlphaFoldDB" id="A0A178A2V0"/>
<protein>
    <submittedName>
        <fullName evidence="9">Sugar ABC transporter permease</fullName>
    </submittedName>
</protein>
<organism evidence="9 10">
    <name type="scientific">Lederbergia galactosidilytica</name>
    <dbReference type="NCBI Taxonomy" id="217031"/>
    <lineage>
        <taxon>Bacteria</taxon>
        <taxon>Bacillati</taxon>
        <taxon>Bacillota</taxon>
        <taxon>Bacilli</taxon>
        <taxon>Bacillales</taxon>
        <taxon>Bacillaceae</taxon>
        <taxon>Lederbergia</taxon>
    </lineage>
</organism>
<dbReference type="GO" id="GO:0005886">
    <property type="term" value="C:plasma membrane"/>
    <property type="evidence" value="ECO:0007669"/>
    <property type="project" value="UniProtKB-SubCell"/>
</dbReference>
<sequence>MKIKASLGEKVFDFLNVLFMVSLIIATLYPFLYVLFSSLSDPGLLAKNRGILLLPLGFTVKAYELVFQNPMIIVGYLNTIFYVIVGTIINIFLTSIGAYALSRKNAMLTKPIMMFITFTMFFSGGLIPTYLLIGQLGMIDTRWALIIPNAVSVWNLIIMRTSFKGIPDSLEESARIDGANDWTILFRIILPLSLPVIAVMVLFYGVGHWNAYFDAMIYLRNNDLWPLQLVLREILIENSTDNFITGVGGGDRYPIGETVKYATIIVATIPILFLYPFLQKYFVKGVMIGSIKE</sequence>
<keyword evidence="6 7" id="KW-0472">Membrane</keyword>